<dbReference type="OrthoDB" id="5623159at2"/>
<dbReference type="Pfam" id="PF01471">
    <property type="entry name" value="PG_binding_1"/>
    <property type="match status" value="1"/>
</dbReference>
<gene>
    <name evidence="2" type="ORF">SAMN05444008_101338</name>
</gene>
<name>A0A1M4T545_9BACT</name>
<keyword evidence="3" id="KW-1185">Reference proteome</keyword>
<dbReference type="Proteomes" id="UP000184368">
    <property type="component" value="Unassembled WGS sequence"/>
</dbReference>
<sequence>MSTFNITPKLLEQLCTVNQYRLRADELVFVGIRGAITALPNDNSWKSKHSLSLMDVNYTNPRCTLLQWRPKTGELAAFPASTVPHMRHIREAKQRDGKGANCLMTGFYTDYRKGVHNASKPSGHEAFRQNAVQPIRRNTDDFDFDKDDRIEYSNPFDNIHCGWFAGLSADAYASAGCQVVMGFPRCKKEGRTENVGPWRVFHKNAYSIAQQSFQYLLFSGTEVFSLGAGEKPKNAKLRYGSQGPLVAELQAALKEREFYEGTIDGEFGERTMKAVIRFQEHNFGRSGADGIVGAITAEALDVALQLAPRLEPGNVMG</sequence>
<feature type="domain" description="Peptidoglycan binding-like" evidence="1">
    <location>
        <begin position="242"/>
        <end position="300"/>
    </location>
</feature>
<accession>A0A1M4T545</accession>
<reference evidence="2 3" key="1">
    <citation type="submission" date="2016-11" db="EMBL/GenBank/DDBJ databases">
        <authorList>
            <person name="Jaros S."/>
            <person name="Januszkiewicz K."/>
            <person name="Wedrychowicz H."/>
        </authorList>
    </citation>
    <scope>NUCLEOTIDE SEQUENCE [LARGE SCALE GENOMIC DNA]</scope>
    <source>
        <strain evidence="2 3">DSM 26897</strain>
    </source>
</reference>
<dbReference type="AlphaFoldDB" id="A0A1M4T545"/>
<evidence type="ECO:0000259" key="1">
    <source>
        <dbReference type="Pfam" id="PF01471"/>
    </source>
</evidence>
<proteinExistence type="predicted"/>
<evidence type="ECO:0000313" key="3">
    <source>
        <dbReference type="Proteomes" id="UP000184368"/>
    </source>
</evidence>
<dbReference type="RefSeq" id="WP_073039341.1">
    <property type="nucleotide sequence ID" value="NZ_FQUO01000001.1"/>
</dbReference>
<dbReference type="InterPro" id="IPR036366">
    <property type="entry name" value="PGBDSf"/>
</dbReference>
<dbReference type="EMBL" id="FQUO01000001">
    <property type="protein sequence ID" value="SHE39540.1"/>
    <property type="molecule type" value="Genomic_DNA"/>
</dbReference>
<dbReference type="SUPFAM" id="SSF47090">
    <property type="entry name" value="PGBD-like"/>
    <property type="match status" value="1"/>
</dbReference>
<dbReference type="InterPro" id="IPR036365">
    <property type="entry name" value="PGBD-like_sf"/>
</dbReference>
<organism evidence="2 3">
    <name type="scientific">Cnuella takakiae</name>
    <dbReference type="NCBI Taxonomy" id="1302690"/>
    <lineage>
        <taxon>Bacteria</taxon>
        <taxon>Pseudomonadati</taxon>
        <taxon>Bacteroidota</taxon>
        <taxon>Chitinophagia</taxon>
        <taxon>Chitinophagales</taxon>
        <taxon>Chitinophagaceae</taxon>
        <taxon>Cnuella</taxon>
    </lineage>
</organism>
<evidence type="ECO:0000313" key="2">
    <source>
        <dbReference type="EMBL" id="SHE39540.1"/>
    </source>
</evidence>
<dbReference type="InterPro" id="IPR002477">
    <property type="entry name" value="Peptidoglycan-bd-like"/>
</dbReference>
<dbReference type="Gene3D" id="1.10.101.10">
    <property type="entry name" value="PGBD-like superfamily/PGBD"/>
    <property type="match status" value="1"/>
</dbReference>
<protein>
    <submittedName>
        <fullName evidence="2">Putative peptidoglycan binding domain-containing protein</fullName>
    </submittedName>
</protein>